<dbReference type="PANTHER" id="PTHR43289">
    <property type="entry name" value="MITOGEN-ACTIVATED PROTEIN KINASE KINASE KINASE 20-RELATED"/>
    <property type="match status" value="1"/>
</dbReference>
<evidence type="ECO:0000313" key="11">
    <source>
        <dbReference type="EMBL" id="ACY22310.1"/>
    </source>
</evidence>
<reference evidence="11 12" key="2">
    <citation type="journal article" date="2010" name="Stand. Genomic Sci.">
        <title>Complete genome sequence of Gordonia bronchialis type strain (3410).</title>
        <authorList>
            <person name="Ivanova N."/>
            <person name="Sikorski J."/>
            <person name="Jando M."/>
            <person name="Lapidus A."/>
            <person name="Nolan M."/>
            <person name="Lucas S."/>
            <person name="Del Rio T.G."/>
            <person name="Tice H."/>
            <person name="Copeland A."/>
            <person name="Cheng J.F."/>
            <person name="Chen F."/>
            <person name="Bruce D."/>
            <person name="Goodwin L."/>
            <person name="Pitluck S."/>
            <person name="Mavromatis K."/>
            <person name="Ovchinnikova G."/>
            <person name="Pati A."/>
            <person name="Chen A."/>
            <person name="Palaniappan K."/>
            <person name="Land M."/>
            <person name="Hauser L."/>
            <person name="Chang Y.J."/>
            <person name="Jeffries C.D."/>
            <person name="Chain P."/>
            <person name="Saunders E."/>
            <person name="Han C."/>
            <person name="Detter J.C."/>
            <person name="Brettin T."/>
            <person name="Rohde M."/>
            <person name="Goker M."/>
            <person name="Bristow J."/>
            <person name="Eisen J.A."/>
            <person name="Markowitz V."/>
            <person name="Hugenholtz P."/>
            <person name="Klenk H.P."/>
            <person name="Kyrpides N.C."/>
        </authorList>
    </citation>
    <scope>NUCLEOTIDE SEQUENCE [LARGE SCALE GENOMIC DNA]</scope>
    <source>
        <strain evidence="12">ATCC 25592 / DSM 43247 / BCRC 13721 / JCM 3198 / KCTC 3076 / NBRC 16047 / NCTC 10667</strain>
    </source>
</reference>
<dbReference type="CDD" id="cd14014">
    <property type="entry name" value="STKc_PknB_like"/>
    <property type="match status" value="1"/>
</dbReference>
<accession>D0LB17</accession>
<feature type="compositionally biased region" description="Low complexity" evidence="8">
    <location>
        <begin position="291"/>
        <end position="343"/>
    </location>
</feature>
<feature type="region of interest" description="Disordered" evidence="8">
    <location>
        <begin position="254"/>
        <end position="408"/>
    </location>
</feature>
<dbReference type="Pfam" id="PF00069">
    <property type="entry name" value="Pkinase"/>
    <property type="match status" value="1"/>
</dbReference>
<proteinExistence type="predicted"/>
<dbReference type="RefSeq" id="WP_012834826.1">
    <property type="nucleotide sequence ID" value="NC_013441.1"/>
</dbReference>
<feature type="transmembrane region" description="Helical" evidence="9">
    <location>
        <begin position="413"/>
        <end position="435"/>
    </location>
</feature>
<dbReference type="InterPro" id="IPR008271">
    <property type="entry name" value="Ser/Thr_kinase_AS"/>
</dbReference>
<dbReference type="eggNOG" id="COG0652">
    <property type="taxonomic scope" value="Bacteria"/>
</dbReference>
<keyword evidence="2 11" id="KW-0723">Serine/threonine-protein kinase</keyword>
<dbReference type="SUPFAM" id="SSF50891">
    <property type="entry name" value="Cyclophilin-like"/>
    <property type="match status" value="1"/>
</dbReference>
<dbReference type="EMBL" id="CP001802">
    <property type="protein sequence ID" value="ACY22310.1"/>
    <property type="molecule type" value="Genomic_DNA"/>
</dbReference>
<evidence type="ECO:0000256" key="1">
    <source>
        <dbReference type="ARBA" id="ARBA00012513"/>
    </source>
</evidence>
<evidence type="ECO:0000256" key="9">
    <source>
        <dbReference type="SAM" id="Phobius"/>
    </source>
</evidence>
<evidence type="ECO:0000256" key="5">
    <source>
        <dbReference type="ARBA" id="ARBA00022777"/>
    </source>
</evidence>
<keyword evidence="4 7" id="KW-0547">Nucleotide-binding</keyword>
<dbReference type="HOGENOM" id="CLU_414340_0_0_11"/>
<feature type="compositionally biased region" description="Low complexity" evidence="8">
    <location>
        <begin position="359"/>
        <end position="370"/>
    </location>
</feature>
<dbReference type="Gene3D" id="3.30.200.20">
    <property type="entry name" value="Phosphorylase Kinase, domain 1"/>
    <property type="match status" value="1"/>
</dbReference>
<keyword evidence="9" id="KW-1133">Transmembrane helix</keyword>
<evidence type="ECO:0000256" key="7">
    <source>
        <dbReference type="PROSITE-ProRule" id="PRU10141"/>
    </source>
</evidence>
<keyword evidence="3" id="KW-0808">Transferase</keyword>
<dbReference type="OrthoDB" id="5169909at2"/>
<dbReference type="Gene3D" id="1.10.510.10">
    <property type="entry name" value="Transferase(Phosphotransferase) domain 1"/>
    <property type="match status" value="1"/>
</dbReference>
<evidence type="ECO:0000259" key="10">
    <source>
        <dbReference type="PROSITE" id="PS50011"/>
    </source>
</evidence>
<feature type="domain" description="Protein kinase" evidence="10">
    <location>
        <begin position="15"/>
        <end position="267"/>
    </location>
</feature>
<evidence type="ECO:0000256" key="4">
    <source>
        <dbReference type="ARBA" id="ARBA00022741"/>
    </source>
</evidence>
<dbReference type="InterPro" id="IPR017441">
    <property type="entry name" value="Protein_kinase_ATP_BS"/>
</dbReference>
<dbReference type="PROSITE" id="PS50011">
    <property type="entry name" value="PROTEIN_KINASE_DOM"/>
    <property type="match status" value="1"/>
</dbReference>
<reference evidence="12" key="1">
    <citation type="submission" date="2009-10" db="EMBL/GenBank/DDBJ databases">
        <title>The complete chromosome of Gordonia bronchialis DSM 43247.</title>
        <authorList>
            <consortium name="US DOE Joint Genome Institute (JGI-PGF)"/>
            <person name="Lucas S."/>
            <person name="Copeland A."/>
            <person name="Lapidus A."/>
            <person name="Glavina del Rio T."/>
            <person name="Dalin E."/>
            <person name="Tice H."/>
            <person name="Bruce D."/>
            <person name="Goodwin L."/>
            <person name="Pitluck S."/>
            <person name="Kyrpides N."/>
            <person name="Mavromatis K."/>
            <person name="Ivanova N."/>
            <person name="Ovchinnikova G."/>
            <person name="Saunders E."/>
            <person name="Brettin T."/>
            <person name="Detter J.C."/>
            <person name="Han C."/>
            <person name="Larimer F."/>
            <person name="Land M."/>
            <person name="Hauser L."/>
            <person name="Markowitz V."/>
            <person name="Cheng J.-F."/>
            <person name="Hugenholtz P."/>
            <person name="Woyke T."/>
            <person name="Wu D."/>
            <person name="Jando M."/>
            <person name="Schneider S."/>
            <person name="Goeker M."/>
            <person name="Klenk H.-P."/>
            <person name="Eisen J.A."/>
        </authorList>
    </citation>
    <scope>NUCLEOTIDE SEQUENCE [LARGE SCALE GENOMIC DNA]</scope>
    <source>
        <strain evidence="12">ATCC 25592 / DSM 43247 / BCRC 13721 / JCM 3198 / KCTC 3076 / NBRC 16047 / NCTC 10667</strain>
    </source>
</reference>
<evidence type="ECO:0000256" key="2">
    <source>
        <dbReference type="ARBA" id="ARBA00022527"/>
    </source>
</evidence>
<dbReference type="PANTHER" id="PTHR43289:SF6">
    <property type="entry name" value="SERINE_THREONINE-PROTEIN KINASE NEKL-3"/>
    <property type="match status" value="1"/>
</dbReference>
<dbReference type="PROSITE" id="PS00108">
    <property type="entry name" value="PROTEIN_KINASE_ST"/>
    <property type="match status" value="1"/>
</dbReference>
<dbReference type="PROSITE" id="PS00107">
    <property type="entry name" value="PROTEIN_KINASE_ATP"/>
    <property type="match status" value="1"/>
</dbReference>
<evidence type="ECO:0000256" key="8">
    <source>
        <dbReference type="SAM" id="MobiDB-lite"/>
    </source>
</evidence>
<protein>
    <recommendedName>
        <fullName evidence="1">non-specific serine/threonine protein kinase</fullName>
        <ecNumber evidence="1">2.7.11.1</ecNumber>
    </recommendedName>
</protein>
<evidence type="ECO:0000256" key="6">
    <source>
        <dbReference type="ARBA" id="ARBA00022840"/>
    </source>
</evidence>
<dbReference type="AlphaFoldDB" id="D0LB17"/>
<dbReference type="SUPFAM" id="SSF56112">
    <property type="entry name" value="Protein kinase-like (PK-like)"/>
    <property type="match status" value="1"/>
</dbReference>
<feature type="compositionally biased region" description="Low complexity" evidence="8">
    <location>
        <begin position="262"/>
        <end position="273"/>
    </location>
</feature>
<dbReference type="STRING" id="526226.Gbro_3104"/>
<gene>
    <name evidence="11" type="ordered locus">Gbro_3104</name>
</gene>
<feature type="binding site" evidence="7">
    <location>
        <position position="44"/>
    </location>
    <ligand>
        <name>ATP</name>
        <dbReference type="ChEBI" id="CHEBI:30616"/>
    </ligand>
</feature>
<keyword evidence="9" id="KW-0472">Membrane</keyword>
<dbReference type="Proteomes" id="UP000001219">
    <property type="component" value="Chromosome"/>
</dbReference>
<dbReference type="InterPro" id="IPR011009">
    <property type="entry name" value="Kinase-like_dom_sf"/>
</dbReference>
<dbReference type="Gene3D" id="2.40.100.10">
    <property type="entry name" value="Cyclophilin-like"/>
    <property type="match status" value="1"/>
</dbReference>
<feature type="compositionally biased region" description="Pro residues" evidence="8">
    <location>
        <begin position="274"/>
        <end position="287"/>
    </location>
</feature>
<dbReference type="GO" id="GO:0005524">
    <property type="term" value="F:ATP binding"/>
    <property type="evidence" value="ECO:0007669"/>
    <property type="project" value="UniProtKB-UniRule"/>
</dbReference>
<keyword evidence="6 7" id="KW-0067">ATP-binding</keyword>
<dbReference type="EC" id="2.7.11.1" evidence="1"/>
<dbReference type="eggNOG" id="COG0515">
    <property type="taxonomic scope" value="Bacteria"/>
</dbReference>
<keyword evidence="12" id="KW-1185">Reference proteome</keyword>
<keyword evidence="9" id="KW-0812">Transmembrane</keyword>
<dbReference type="SMART" id="SM00220">
    <property type="entry name" value="S_TKc"/>
    <property type="match status" value="1"/>
</dbReference>
<feature type="compositionally biased region" description="Pro residues" evidence="8">
    <location>
        <begin position="371"/>
        <end position="386"/>
    </location>
</feature>
<organism evidence="11 12">
    <name type="scientific">Gordonia bronchialis (strain ATCC 25592 / DSM 43247 / BCRC 13721 / JCM 3198 / KCTC 3076 / NBRC 16047 / NCTC 10667)</name>
    <name type="common">Rhodococcus bronchialis</name>
    <dbReference type="NCBI Taxonomy" id="526226"/>
    <lineage>
        <taxon>Bacteria</taxon>
        <taxon>Bacillati</taxon>
        <taxon>Actinomycetota</taxon>
        <taxon>Actinomycetes</taxon>
        <taxon>Mycobacteriales</taxon>
        <taxon>Gordoniaceae</taxon>
        <taxon>Gordonia</taxon>
    </lineage>
</organism>
<keyword evidence="5 11" id="KW-0418">Kinase</keyword>
<name>D0LB17_GORB4</name>
<evidence type="ECO:0000313" key="12">
    <source>
        <dbReference type="Proteomes" id="UP000001219"/>
    </source>
</evidence>
<dbReference type="InterPro" id="IPR000719">
    <property type="entry name" value="Prot_kinase_dom"/>
</dbReference>
<evidence type="ECO:0000256" key="3">
    <source>
        <dbReference type="ARBA" id="ARBA00022679"/>
    </source>
</evidence>
<dbReference type="InterPro" id="IPR029000">
    <property type="entry name" value="Cyclophilin-like_dom_sf"/>
</dbReference>
<dbReference type="KEGG" id="gbr:Gbro_3104"/>
<dbReference type="FunFam" id="3.30.200.20:FF:000348">
    <property type="entry name" value="Serine/threonine protein kinase"/>
    <property type="match status" value="1"/>
</dbReference>
<sequence>MTEPKSRTGTMLGPYRIGRLLGRGGMGEVYEALDTVKERTVALKLLPLHYSDDADFRERFERESKTASKLSDPHVIPIHDWGEHDGVLYIDMRLVEGHDLRTLLKKGPLAPDRAIDILTQIAGALDAAHRNGLVHRDVKPDNILLNLDDFAYLVDFGIAHGASDKHLTMVGTALGTLAYMAPERLNDVPAGPASDIYALACVLYESVTGSVPFPSKTDAGIMTAHLTQPPPMTGGPLDPVLARGLAKDPAQRFGTAKEMMRAAAAAISHTPSTVTPPPRPYGPPPGGTPGSGPTAPPGFTGTPGGSRPTTGPSHPRTTSGPSYPSSRPGSTPTPAGPGMSGPTQVRSAYSGPTPGGPSGPTHAGPGAPSGPHTPPPGGGYTPPPGSGPQSLYGWGGSPQGPGPTPKTSNGSRVALIGVAVIVVLALVGAGVFFAVRAASGGGDDPAASSTTPSVATIACDYTDRTVVGGVSQPKPAGQQPKDGTVHATFTFAQFGDLAVTMNRSKAPCNVGAVTEVIQGGNFYSGNSCGELGTSYVFCGSSNGRVDNNPGWTSPDELPEGLTPGGKNTSGADTFTYPRGTVAVFPSSEISSDGGSTMLFFVSKDINLPLRYTIVGTVDASSLGVLDSIVNVGFIPSEAGNTYGKPKSTIIIQRAVITPG</sequence>
<dbReference type="GO" id="GO:0004674">
    <property type="term" value="F:protein serine/threonine kinase activity"/>
    <property type="evidence" value="ECO:0007669"/>
    <property type="project" value="UniProtKB-KW"/>
</dbReference>